<reference evidence="1 2" key="1">
    <citation type="submission" date="2020-02" db="EMBL/GenBank/DDBJ databases">
        <authorList>
            <person name="Kociolek L.K."/>
            <person name="Ozer E.A."/>
        </authorList>
    </citation>
    <scope>NUCLEOTIDE SEQUENCE [LARGE SCALE GENOMIC DNA]</scope>
    <source>
        <strain evidence="1 2">ATCC 14501</strain>
    </source>
</reference>
<accession>A0AAP9MCU3</accession>
<dbReference type="Proteomes" id="UP000503330">
    <property type="component" value="Chromosome"/>
</dbReference>
<proteinExistence type="predicted"/>
<name>A0AAP9MCU3_CLOIN</name>
<evidence type="ECO:0000313" key="2">
    <source>
        <dbReference type="Proteomes" id="UP000503330"/>
    </source>
</evidence>
<sequence length="74" mass="8906">MQNILISLRRKSTVIDLVTQFKKNIQMLHGNKAMFMINDVEWCAMMLLTYDIQFINDTIEFFQDLYLMWKAILI</sequence>
<dbReference type="AlphaFoldDB" id="A0AAP9MCU3"/>
<organism evidence="1 2">
    <name type="scientific">Clostridium innocuum</name>
    <dbReference type="NCBI Taxonomy" id="1522"/>
    <lineage>
        <taxon>Bacteria</taxon>
        <taxon>Bacillati</taxon>
        <taxon>Bacillota</taxon>
        <taxon>Clostridia</taxon>
        <taxon>Eubacteriales</taxon>
        <taxon>Clostridiaceae</taxon>
        <taxon>Clostridium</taxon>
    </lineage>
</organism>
<evidence type="ECO:0000313" key="1">
    <source>
        <dbReference type="EMBL" id="QJA01234.1"/>
    </source>
</evidence>
<gene>
    <name evidence="1" type="ORF">G4D54_01785</name>
</gene>
<dbReference type="EMBL" id="CP048838">
    <property type="protein sequence ID" value="QJA01234.1"/>
    <property type="molecule type" value="Genomic_DNA"/>
</dbReference>
<protein>
    <submittedName>
        <fullName evidence="1">Uncharacterized protein</fullName>
    </submittedName>
</protein>
<dbReference type="GeneID" id="61924228"/>
<dbReference type="RefSeq" id="WP_142691943.1">
    <property type="nucleotide sequence ID" value="NZ_BAAACC010000012.1"/>
</dbReference>